<dbReference type="EMBL" id="JAAAUY010001165">
    <property type="protein sequence ID" value="KAF9324042.1"/>
    <property type="molecule type" value="Genomic_DNA"/>
</dbReference>
<gene>
    <name evidence="1" type="ORF">BG006_000912</name>
</gene>
<protein>
    <submittedName>
        <fullName evidence="1">Uncharacterized protein</fullName>
    </submittedName>
</protein>
<dbReference type="AlphaFoldDB" id="A0A9P5SBE1"/>
<name>A0A9P5SBE1_9FUNG</name>
<evidence type="ECO:0000313" key="1">
    <source>
        <dbReference type="EMBL" id="KAF9324042.1"/>
    </source>
</evidence>
<proteinExistence type="predicted"/>
<reference evidence="1" key="1">
    <citation type="journal article" date="2020" name="Fungal Divers.">
        <title>Resolving the Mortierellaceae phylogeny through synthesis of multi-gene phylogenetics and phylogenomics.</title>
        <authorList>
            <person name="Vandepol N."/>
            <person name="Liber J."/>
            <person name="Desiro A."/>
            <person name="Na H."/>
            <person name="Kennedy M."/>
            <person name="Barry K."/>
            <person name="Grigoriev I.V."/>
            <person name="Miller A.N."/>
            <person name="O'Donnell K."/>
            <person name="Stajich J.E."/>
            <person name="Bonito G."/>
        </authorList>
    </citation>
    <scope>NUCLEOTIDE SEQUENCE</scope>
    <source>
        <strain evidence="1">NVP1</strain>
    </source>
</reference>
<evidence type="ECO:0000313" key="2">
    <source>
        <dbReference type="Proteomes" id="UP000696485"/>
    </source>
</evidence>
<accession>A0A9P5SBE1</accession>
<organism evidence="1 2">
    <name type="scientific">Podila minutissima</name>
    <dbReference type="NCBI Taxonomy" id="64525"/>
    <lineage>
        <taxon>Eukaryota</taxon>
        <taxon>Fungi</taxon>
        <taxon>Fungi incertae sedis</taxon>
        <taxon>Mucoromycota</taxon>
        <taxon>Mortierellomycotina</taxon>
        <taxon>Mortierellomycetes</taxon>
        <taxon>Mortierellales</taxon>
        <taxon>Mortierellaceae</taxon>
        <taxon>Podila</taxon>
    </lineage>
</organism>
<sequence>MPSYMRVNSLYVNDHWIPKSPVRNPQELIGFDYNDGIFYDDNIERGYLHKEVDGDGDDKN</sequence>
<keyword evidence="2" id="KW-1185">Reference proteome</keyword>
<dbReference type="Proteomes" id="UP000696485">
    <property type="component" value="Unassembled WGS sequence"/>
</dbReference>
<comment type="caution">
    <text evidence="1">The sequence shown here is derived from an EMBL/GenBank/DDBJ whole genome shotgun (WGS) entry which is preliminary data.</text>
</comment>